<organism evidence="2 3">
    <name type="scientific">Popillia japonica</name>
    <name type="common">Japanese beetle</name>
    <dbReference type="NCBI Taxonomy" id="7064"/>
    <lineage>
        <taxon>Eukaryota</taxon>
        <taxon>Metazoa</taxon>
        <taxon>Ecdysozoa</taxon>
        <taxon>Arthropoda</taxon>
        <taxon>Hexapoda</taxon>
        <taxon>Insecta</taxon>
        <taxon>Pterygota</taxon>
        <taxon>Neoptera</taxon>
        <taxon>Endopterygota</taxon>
        <taxon>Coleoptera</taxon>
        <taxon>Polyphaga</taxon>
        <taxon>Scarabaeiformia</taxon>
        <taxon>Scarabaeidae</taxon>
        <taxon>Rutelinae</taxon>
        <taxon>Popillia</taxon>
    </lineage>
</organism>
<gene>
    <name evidence="2" type="ORF">QE152_g4720</name>
</gene>
<name>A0AAW1MXD4_POPJA</name>
<sequence length="85" mass="9486">MDAPVKVHKRSLTKRTRNELEGRISNGYGDNRDFVFCRRSGWTCPPPAGMGEACSGDASPVMRPGAVTSKPCVASRNRSHHWMRR</sequence>
<evidence type="ECO:0000256" key="1">
    <source>
        <dbReference type="SAM" id="MobiDB-lite"/>
    </source>
</evidence>
<evidence type="ECO:0000313" key="3">
    <source>
        <dbReference type="Proteomes" id="UP001458880"/>
    </source>
</evidence>
<dbReference type="AlphaFoldDB" id="A0AAW1MXD4"/>
<protein>
    <submittedName>
        <fullName evidence="2">Uncharacterized protein</fullName>
    </submittedName>
</protein>
<comment type="caution">
    <text evidence="2">The sequence shown here is derived from an EMBL/GenBank/DDBJ whole genome shotgun (WGS) entry which is preliminary data.</text>
</comment>
<feature type="region of interest" description="Disordered" evidence="1">
    <location>
        <begin position="64"/>
        <end position="85"/>
    </location>
</feature>
<evidence type="ECO:0000313" key="2">
    <source>
        <dbReference type="EMBL" id="KAK9751916.1"/>
    </source>
</evidence>
<accession>A0AAW1MXD4</accession>
<keyword evidence="3" id="KW-1185">Reference proteome</keyword>
<proteinExistence type="predicted"/>
<reference evidence="2 3" key="1">
    <citation type="journal article" date="2024" name="BMC Genomics">
        <title>De novo assembly and annotation of Popillia japonica's genome with initial clues to its potential as an invasive pest.</title>
        <authorList>
            <person name="Cucini C."/>
            <person name="Boschi S."/>
            <person name="Funari R."/>
            <person name="Cardaioli E."/>
            <person name="Iannotti N."/>
            <person name="Marturano G."/>
            <person name="Paoli F."/>
            <person name="Bruttini M."/>
            <person name="Carapelli A."/>
            <person name="Frati F."/>
            <person name="Nardi F."/>
        </authorList>
    </citation>
    <scope>NUCLEOTIDE SEQUENCE [LARGE SCALE GENOMIC DNA]</scope>
    <source>
        <strain evidence="2">DMR45628</strain>
    </source>
</reference>
<dbReference type="EMBL" id="JASPKY010000025">
    <property type="protein sequence ID" value="KAK9751916.1"/>
    <property type="molecule type" value="Genomic_DNA"/>
</dbReference>
<dbReference type="Proteomes" id="UP001458880">
    <property type="component" value="Unassembled WGS sequence"/>
</dbReference>